<gene>
    <name evidence="1" type="ORF">ACFPCY_42210</name>
</gene>
<dbReference type="RefSeq" id="WP_378265395.1">
    <property type="nucleotide sequence ID" value="NZ_JBHSIT010000022.1"/>
</dbReference>
<sequence>MPTPRTARLTTRHLITCPTPDTPDPAALRAVLPSLTSDSELRTRARRLLEAEDLPLLGRPVPAPSPWTDRLPGLAGLNSALADARSVPYHRLFEARLSRTSLPANLQAARLLARAVATTVRGALIDLDSNQLVPPPPEPSAFVLAHGWVGVFISPDDDGLIRADTYRADTYRADTYRADTYRADTYGLHRFGLPEISARGVPLGLVHLAANLTRGLAYRLTTAHHPTLGCRDDHPPATSPSATLTRCSTTDVLRFWGLPATPGPSVTVRLAPATTPCPDCETALEITPATPTPPTIWWRTQSLSFAPLTHPAHGLVPTHDMPTLLSRGAPALLAPTNRAPTLPVPSAHAPPFRS</sequence>
<organism evidence="1 2">
    <name type="scientific">Actinomadura gamaensis</name>
    <dbReference type="NCBI Taxonomy" id="1763541"/>
    <lineage>
        <taxon>Bacteria</taxon>
        <taxon>Bacillati</taxon>
        <taxon>Actinomycetota</taxon>
        <taxon>Actinomycetes</taxon>
        <taxon>Streptosporangiales</taxon>
        <taxon>Thermomonosporaceae</taxon>
        <taxon>Actinomadura</taxon>
    </lineage>
</organism>
<keyword evidence="2" id="KW-1185">Reference proteome</keyword>
<comment type="caution">
    <text evidence="1">The sequence shown here is derived from an EMBL/GenBank/DDBJ whole genome shotgun (WGS) entry which is preliminary data.</text>
</comment>
<dbReference type="EMBL" id="JBHSIT010000022">
    <property type="protein sequence ID" value="MFC4913960.1"/>
    <property type="molecule type" value="Genomic_DNA"/>
</dbReference>
<evidence type="ECO:0000313" key="1">
    <source>
        <dbReference type="EMBL" id="MFC4913960.1"/>
    </source>
</evidence>
<evidence type="ECO:0000313" key="2">
    <source>
        <dbReference type="Proteomes" id="UP001595872"/>
    </source>
</evidence>
<reference evidence="2" key="1">
    <citation type="journal article" date="2019" name="Int. J. Syst. Evol. Microbiol.">
        <title>The Global Catalogue of Microorganisms (GCM) 10K type strain sequencing project: providing services to taxonomists for standard genome sequencing and annotation.</title>
        <authorList>
            <consortium name="The Broad Institute Genomics Platform"/>
            <consortium name="The Broad Institute Genome Sequencing Center for Infectious Disease"/>
            <person name="Wu L."/>
            <person name="Ma J."/>
        </authorList>
    </citation>
    <scope>NUCLEOTIDE SEQUENCE [LARGE SCALE GENOMIC DNA]</scope>
    <source>
        <strain evidence="2">KLKA75</strain>
    </source>
</reference>
<proteinExistence type="predicted"/>
<name>A0ABV9UFE2_9ACTN</name>
<dbReference type="Proteomes" id="UP001595872">
    <property type="component" value="Unassembled WGS sequence"/>
</dbReference>
<accession>A0ABV9UFE2</accession>
<protein>
    <submittedName>
        <fullName evidence="1">Uncharacterized protein</fullName>
    </submittedName>
</protein>